<sequence length="156" mass="17273">MLYVDGNVIGKAEAKEDGTFVINTKGTITDPTQIVELQLLADKEAIGQRQTVVIAPAVSYELNVNDYQLYTSYITGTFDISDTTENDVVELVVNGKVVKKVIYSSEETKGNEAQEFKISTVNNGEYLITEENQKDVSIRLVKDYKTVNNVAVNVVE</sequence>
<accession>A0A931ATZ6</accession>
<comment type="caution">
    <text evidence="1">The sequence shown here is derived from an EMBL/GenBank/DDBJ whole genome shotgun (WGS) entry which is preliminary data.</text>
</comment>
<organism evidence="1 2">
    <name type="scientific">Enterococcus lacertideformus</name>
    <dbReference type="NCBI Taxonomy" id="2771493"/>
    <lineage>
        <taxon>Bacteria</taxon>
        <taxon>Bacillati</taxon>
        <taxon>Bacillota</taxon>
        <taxon>Bacilli</taxon>
        <taxon>Lactobacillales</taxon>
        <taxon>Enterococcaceae</taxon>
        <taxon>Enterococcus</taxon>
    </lineage>
</organism>
<name>A0A931ATZ6_9ENTE</name>
<keyword evidence="2" id="KW-1185">Reference proteome</keyword>
<evidence type="ECO:0000313" key="1">
    <source>
        <dbReference type="EMBL" id="MBF8807276.1"/>
    </source>
</evidence>
<dbReference type="Proteomes" id="UP000637757">
    <property type="component" value="Unassembled WGS sequence"/>
</dbReference>
<protein>
    <submittedName>
        <fullName evidence="1">Uncharacterized protein</fullName>
    </submittedName>
</protein>
<reference evidence="1" key="1">
    <citation type="submission" date="2020-09" db="EMBL/GenBank/DDBJ databases">
        <title>Genomic insights into the novelty and pathogenicity of a unique biofilm-forming Enterococcus sp. bacteria (Enterococcus lacertideformus) identified in reptiles.</title>
        <authorList>
            <person name="Agius J.E."/>
            <person name="Phalen D.N."/>
            <person name="Rose K."/>
            <person name="Eden J.-S."/>
        </authorList>
    </citation>
    <scope>NUCLEOTIDE SEQUENCE</scope>
    <source>
        <strain evidence="1">PHRS 0518</strain>
    </source>
</reference>
<evidence type="ECO:0000313" key="2">
    <source>
        <dbReference type="Proteomes" id="UP000637757"/>
    </source>
</evidence>
<dbReference type="EMBL" id="JADAKE010000004">
    <property type="protein sequence ID" value="MBF8807276.1"/>
    <property type="molecule type" value="Genomic_DNA"/>
</dbReference>
<gene>
    <name evidence="1" type="ORF">IC227_01215</name>
</gene>
<dbReference type="AlphaFoldDB" id="A0A931ATZ6"/>
<proteinExistence type="predicted"/>